<evidence type="ECO:0000256" key="2">
    <source>
        <dbReference type="SAM" id="SignalP"/>
    </source>
</evidence>
<evidence type="ECO:0000313" key="3">
    <source>
        <dbReference type="EMBL" id="QPM90687.1"/>
    </source>
</evidence>
<name>A0A418SKL2_9RHOB</name>
<protein>
    <recommendedName>
        <fullName evidence="5">Lipoprotein</fullName>
    </recommendedName>
</protein>
<feature type="signal peptide" evidence="2">
    <location>
        <begin position="1"/>
        <end position="21"/>
    </location>
</feature>
<dbReference type="Proteomes" id="UP000283786">
    <property type="component" value="Chromosome"/>
</dbReference>
<feature type="compositionally biased region" description="Acidic residues" evidence="1">
    <location>
        <begin position="54"/>
        <end position="63"/>
    </location>
</feature>
<reference evidence="3 4" key="1">
    <citation type="submission" date="2020-08" db="EMBL/GenBank/DDBJ databases">
        <title>Genome sequence of Rhodobacteraceae bacterium Lw-13e.</title>
        <authorList>
            <person name="Poehlein A."/>
            <person name="Wolter L."/>
            <person name="Daniel R."/>
            <person name="Brinkhoff T."/>
        </authorList>
    </citation>
    <scope>NUCLEOTIDE SEQUENCE [LARGE SCALE GENOMIC DNA]</scope>
    <source>
        <strain evidence="3 4">Lw-13e</strain>
    </source>
</reference>
<organism evidence="3 4">
    <name type="scientific">Pseudooceanicola algae</name>
    <dbReference type="NCBI Taxonomy" id="1537215"/>
    <lineage>
        <taxon>Bacteria</taxon>
        <taxon>Pseudomonadati</taxon>
        <taxon>Pseudomonadota</taxon>
        <taxon>Alphaproteobacteria</taxon>
        <taxon>Rhodobacterales</taxon>
        <taxon>Paracoccaceae</taxon>
        <taxon>Pseudooceanicola</taxon>
    </lineage>
</organism>
<evidence type="ECO:0008006" key="5">
    <source>
        <dbReference type="Google" id="ProtNLM"/>
    </source>
</evidence>
<feature type="chain" id="PRO_5043478715" description="Lipoprotein" evidence="2">
    <location>
        <begin position="22"/>
        <end position="63"/>
    </location>
</feature>
<evidence type="ECO:0000313" key="4">
    <source>
        <dbReference type="Proteomes" id="UP000283786"/>
    </source>
</evidence>
<dbReference type="AlphaFoldDB" id="A0A418SKL2"/>
<dbReference type="KEGG" id="palw:PSAL_019260"/>
<dbReference type="PROSITE" id="PS51257">
    <property type="entry name" value="PROKAR_LIPOPROTEIN"/>
    <property type="match status" value="1"/>
</dbReference>
<dbReference type="RefSeq" id="WP_196222696.1">
    <property type="nucleotide sequence ID" value="NZ_CP060436.1"/>
</dbReference>
<proteinExistence type="predicted"/>
<accession>A0A418SKL2</accession>
<gene>
    <name evidence="3" type="ORF">PSAL_019260</name>
</gene>
<keyword evidence="4" id="KW-1185">Reference proteome</keyword>
<sequence>MERKARLIAVLAGAALMALLAACGIDGEPITPQDNTLPAPGLDISPTDGSSIGPDDELYGLSV</sequence>
<dbReference type="EMBL" id="CP060436">
    <property type="protein sequence ID" value="QPM90687.1"/>
    <property type="molecule type" value="Genomic_DNA"/>
</dbReference>
<evidence type="ECO:0000256" key="1">
    <source>
        <dbReference type="SAM" id="MobiDB-lite"/>
    </source>
</evidence>
<feature type="region of interest" description="Disordered" evidence="1">
    <location>
        <begin position="30"/>
        <end position="63"/>
    </location>
</feature>
<keyword evidence="2" id="KW-0732">Signal</keyword>